<dbReference type="GO" id="GO:0007165">
    <property type="term" value="P:signal transduction"/>
    <property type="evidence" value="ECO:0007669"/>
    <property type="project" value="InterPro"/>
</dbReference>
<proteinExistence type="predicted"/>
<dbReference type="InterPro" id="IPR013568">
    <property type="entry name" value="SEFIR_dom"/>
</dbReference>
<dbReference type="AlphaFoldDB" id="A0A3A9KE81"/>
<protein>
    <recommendedName>
        <fullName evidence="1">SEFIR domain-containing protein</fullName>
    </recommendedName>
</protein>
<dbReference type="EMBL" id="PDOE01000011">
    <property type="protein sequence ID" value="RKL65805.1"/>
    <property type="molecule type" value="Genomic_DNA"/>
</dbReference>
<comment type="caution">
    <text evidence="2">The sequence shown here is derived from an EMBL/GenBank/DDBJ whole genome shotgun (WGS) entry which is preliminary data.</text>
</comment>
<sequence>MFYGMQEGCLGQLIIRMVSGNQVIKNIIEIRGVLMEQSTRTAFVSYSWDSEQHKQWVMDFVNKLRGNGVDATIDRHLTQSSTINLNQMMITNLQKNDFIIIVLTEKYAEKADSFQGGVGFETILSLPLLQEDPDKIIFITKHQGEFQKVIPFHLRGYYAIDFSDESTFNEAFDELLHRIYGELLYEIEPLGKAPILKPRQSTQQPKSTFSDMEIPNLKRFTDKDIEEFMNQSYKDIVQLLSELFVQIKSSNPNFEFQENRMDNTKTVFNLYVDGDYKTGIKLWLGGMFRQNTIHLSYGRHMTFSNNNSYNEAISHEFDKKNKITLKMTMNIMGNNDANSPELIVKEIWKNQISLHLK</sequence>
<dbReference type="SUPFAM" id="SSF52200">
    <property type="entry name" value="Toll/Interleukin receptor TIR domain"/>
    <property type="match status" value="1"/>
</dbReference>
<dbReference type="Pfam" id="PF13676">
    <property type="entry name" value="TIR_2"/>
    <property type="match status" value="1"/>
</dbReference>
<organism evidence="2 3">
    <name type="scientific">Salipaludibacillus neizhouensis</name>
    <dbReference type="NCBI Taxonomy" id="885475"/>
    <lineage>
        <taxon>Bacteria</taxon>
        <taxon>Bacillati</taxon>
        <taxon>Bacillota</taxon>
        <taxon>Bacilli</taxon>
        <taxon>Bacillales</taxon>
        <taxon>Bacillaceae</taxon>
    </lineage>
</organism>
<dbReference type="Gene3D" id="3.40.50.10140">
    <property type="entry name" value="Toll/interleukin-1 receptor homology (TIR) domain"/>
    <property type="match status" value="1"/>
</dbReference>
<evidence type="ECO:0000313" key="2">
    <source>
        <dbReference type="EMBL" id="RKL65805.1"/>
    </source>
</evidence>
<keyword evidence="3" id="KW-1185">Reference proteome</keyword>
<evidence type="ECO:0000313" key="3">
    <source>
        <dbReference type="Proteomes" id="UP000281498"/>
    </source>
</evidence>
<gene>
    <name evidence="2" type="ORF">CR203_18255</name>
</gene>
<evidence type="ECO:0000259" key="1">
    <source>
        <dbReference type="PROSITE" id="PS51534"/>
    </source>
</evidence>
<dbReference type="PROSITE" id="PS51534">
    <property type="entry name" value="SEFIR"/>
    <property type="match status" value="1"/>
</dbReference>
<dbReference type="OrthoDB" id="5149141at2"/>
<dbReference type="InterPro" id="IPR035897">
    <property type="entry name" value="Toll_tir_struct_dom_sf"/>
</dbReference>
<reference evidence="2 3" key="1">
    <citation type="submission" date="2017-10" db="EMBL/GenBank/DDBJ databases">
        <title>Bacillus sp. nov., a halophilic bacterium isolated from a Keqin Lake.</title>
        <authorList>
            <person name="Wang H."/>
        </authorList>
    </citation>
    <scope>NUCLEOTIDE SEQUENCE [LARGE SCALE GENOMIC DNA]</scope>
    <source>
        <strain evidence="2 3">KCTC 13187</strain>
    </source>
</reference>
<dbReference type="Proteomes" id="UP000281498">
    <property type="component" value="Unassembled WGS sequence"/>
</dbReference>
<name>A0A3A9KE81_9BACI</name>
<dbReference type="InterPro" id="IPR000157">
    <property type="entry name" value="TIR_dom"/>
</dbReference>
<accession>A0A3A9KE81</accession>
<feature type="domain" description="SEFIR" evidence="1">
    <location>
        <begin position="39"/>
        <end position="171"/>
    </location>
</feature>